<dbReference type="InterPro" id="IPR002413">
    <property type="entry name" value="V5_allergen-like"/>
</dbReference>
<dbReference type="GeneID" id="115304730"/>
<dbReference type="PRINTS" id="PR00837">
    <property type="entry name" value="V5TPXLIKE"/>
</dbReference>
<protein>
    <submittedName>
        <fullName evidence="7">GLIPR1 like 1</fullName>
    </submittedName>
</protein>
<reference evidence="7" key="2">
    <citation type="submission" date="2025-08" db="UniProtKB">
        <authorList>
            <consortium name="Ensembl"/>
        </authorList>
    </citation>
    <scope>IDENTIFICATION</scope>
</reference>
<feature type="domain" description="SCP" evidence="6">
    <location>
        <begin position="33"/>
        <end position="180"/>
    </location>
</feature>
<accession>A0A673TXM6</accession>
<dbReference type="Proteomes" id="UP000472268">
    <property type="component" value="Chromosome 10"/>
</dbReference>
<dbReference type="InterPro" id="IPR018244">
    <property type="entry name" value="Allrgn_V5/Tpx1_CS"/>
</dbReference>
<dbReference type="InterPro" id="IPR014044">
    <property type="entry name" value="CAP_dom"/>
</dbReference>
<dbReference type="PANTHER" id="PTHR10334">
    <property type="entry name" value="CYSTEINE-RICH SECRETORY PROTEIN-RELATED"/>
    <property type="match status" value="1"/>
</dbReference>
<sequence length="243" mass="27315">MVLKKKLSCLWTLGLCLVASKSSAKVPSITDQNFKDSCVEAHNVMRGKVWPPAADMKHMTWDDALAKIAKAWASKCQFKHNTCASKSYGCHPTFEYIGENIWLGALIIFSPKSAVDAWFNETEFYDYNTLACSKVCGHYTQVVWANSYKVGCAIKMCPNLGRHQTVIFVCNYGPAGNYPNRPPYTEGDSCSLCSEKDTCIEKLCRNKELDKPAKYPNWSPQGKAPQLISYHSWCLVSVLLRLF</sequence>
<dbReference type="Ensembl" id="ENSSSUT00005018998.1">
    <property type="protein sequence ID" value="ENSSSUP00005016668.1"/>
    <property type="gene ID" value="ENSSSUG00005010728.1"/>
</dbReference>
<evidence type="ECO:0000256" key="2">
    <source>
        <dbReference type="ARBA" id="ARBA00009923"/>
    </source>
</evidence>
<proteinExistence type="inferred from homology"/>
<dbReference type="SUPFAM" id="SSF55797">
    <property type="entry name" value="PR-1-like"/>
    <property type="match status" value="1"/>
</dbReference>
<dbReference type="GO" id="GO:0016020">
    <property type="term" value="C:membrane"/>
    <property type="evidence" value="ECO:0007669"/>
    <property type="project" value="UniProtKB-SubCell"/>
</dbReference>
<keyword evidence="8" id="KW-1185">Reference proteome</keyword>
<dbReference type="PROSITE" id="PS01010">
    <property type="entry name" value="CRISP_2"/>
    <property type="match status" value="1"/>
</dbReference>
<dbReference type="RefSeq" id="XP_029810856.1">
    <property type="nucleotide sequence ID" value="XM_029954996.1"/>
</dbReference>
<gene>
    <name evidence="7" type="primary">GLIPR1L1</name>
</gene>
<evidence type="ECO:0000313" key="8">
    <source>
        <dbReference type="Proteomes" id="UP000472268"/>
    </source>
</evidence>
<dbReference type="InterPro" id="IPR034121">
    <property type="entry name" value="SCP_GLIPR-1-like"/>
</dbReference>
<dbReference type="InterPro" id="IPR001283">
    <property type="entry name" value="CRISP-related"/>
</dbReference>
<dbReference type="Pfam" id="PF00188">
    <property type="entry name" value="CAP"/>
    <property type="match status" value="1"/>
</dbReference>
<organism evidence="7 8">
    <name type="scientific">Suricata suricatta</name>
    <name type="common">Meerkat</name>
    <dbReference type="NCBI Taxonomy" id="37032"/>
    <lineage>
        <taxon>Eukaryota</taxon>
        <taxon>Metazoa</taxon>
        <taxon>Chordata</taxon>
        <taxon>Craniata</taxon>
        <taxon>Vertebrata</taxon>
        <taxon>Euteleostomi</taxon>
        <taxon>Mammalia</taxon>
        <taxon>Eutheria</taxon>
        <taxon>Laurasiatheria</taxon>
        <taxon>Carnivora</taxon>
        <taxon>Feliformia</taxon>
        <taxon>Herpestidae</taxon>
        <taxon>Suricata</taxon>
    </lineage>
</organism>
<dbReference type="Gene3D" id="3.40.33.10">
    <property type="entry name" value="CAP"/>
    <property type="match status" value="1"/>
</dbReference>
<keyword evidence="4" id="KW-0472">Membrane</keyword>
<keyword evidence="3 5" id="KW-0732">Signal</keyword>
<dbReference type="InterPro" id="IPR035940">
    <property type="entry name" value="CAP_sf"/>
</dbReference>
<evidence type="ECO:0000256" key="3">
    <source>
        <dbReference type="ARBA" id="ARBA00022729"/>
    </source>
</evidence>
<dbReference type="GO" id="GO:0005576">
    <property type="term" value="C:extracellular region"/>
    <property type="evidence" value="ECO:0007669"/>
    <property type="project" value="InterPro"/>
</dbReference>
<feature type="chain" id="PRO_5025400708" evidence="5">
    <location>
        <begin position="25"/>
        <end position="243"/>
    </location>
</feature>
<reference evidence="7" key="3">
    <citation type="submission" date="2025-09" db="UniProtKB">
        <authorList>
            <consortium name="Ensembl"/>
        </authorList>
    </citation>
    <scope>IDENTIFICATION</scope>
</reference>
<evidence type="ECO:0000259" key="6">
    <source>
        <dbReference type="SMART" id="SM00198"/>
    </source>
</evidence>
<evidence type="ECO:0000256" key="1">
    <source>
        <dbReference type="ARBA" id="ARBA00004370"/>
    </source>
</evidence>
<dbReference type="PROSITE" id="PS01009">
    <property type="entry name" value="CRISP_1"/>
    <property type="match status" value="1"/>
</dbReference>
<dbReference type="AlphaFoldDB" id="A0A673TXM6"/>
<name>A0A673TXM6_SURSU</name>
<comment type="subcellular location">
    <subcellularLocation>
        <location evidence="1">Membrane</location>
    </subcellularLocation>
</comment>
<feature type="signal peptide" evidence="5">
    <location>
        <begin position="1"/>
        <end position="24"/>
    </location>
</feature>
<dbReference type="CTD" id="256710"/>
<comment type="similarity">
    <text evidence="2">Belongs to the CRISP family.</text>
</comment>
<dbReference type="OrthoDB" id="43654at2759"/>
<dbReference type="PRINTS" id="PR00838">
    <property type="entry name" value="V5ALLERGEN"/>
</dbReference>
<evidence type="ECO:0000313" key="7">
    <source>
        <dbReference type="Ensembl" id="ENSSSUP00005016668.1"/>
    </source>
</evidence>
<dbReference type="OMA" id="ACKFEHN"/>
<evidence type="ECO:0000256" key="4">
    <source>
        <dbReference type="ARBA" id="ARBA00023136"/>
    </source>
</evidence>
<dbReference type="FunFam" id="3.40.33.10:FF:000008">
    <property type="entry name" value="GLI pathogenesis-related 1 (Glioma)"/>
    <property type="match status" value="1"/>
</dbReference>
<reference evidence="7 8" key="1">
    <citation type="submission" date="2019-05" db="EMBL/GenBank/DDBJ databases">
        <title>A Chromosome-scale Meerkat (S. suricatta) Genome Assembly.</title>
        <authorList>
            <person name="Dudchenko O."/>
            <person name="Lieberman Aiden E."/>
            <person name="Tung J."/>
            <person name="Barreiro L.B."/>
            <person name="Clutton-Brock T.H."/>
        </authorList>
    </citation>
    <scope>NUCLEOTIDE SEQUENCE [LARGE SCALE GENOMIC DNA]</scope>
</reference>
<dbReference type="SMART" id="SM00198">
    <property type="entry name" value="SCP"/>
    <property type="match status" value="1"/>
</dbReference>
<dbReference type="CDD" id="cd05385">
    <property type="entry name" value="CAP_GLIPR1-like"/>
    <property type="match status" value="1"/>
</dbReference>
<evidence type="ECO:0000256" key="5">
    <source>
        <dbReference type="SAM" id="SignalP"/>
    </source>
</evidence>